<dbReference type="Gene3D" id="3.30.1490.270">
    <property type="match status" value="1"/>
</dbReference>
<name>A0A0B5E182_9RHOB</name>
<proteinExistence type="predicted"/>
<keyword evidence="3" id="KW-1185">Reference proteome</keyword>
<dbReference type="Gene3D" id="3.40.50.11290">
    <property type="match status" value="1"/>
</dbReference>
<dbReference type="EMBL" id="CP004393">
    <property type="protein sequence ID" value="AJE46197.1"/>
    <property type="molecule type" value="Genomic_DNA"/>
</dbReference>
<dbReference type="OrthoDB" id="9804079at2"/>
<dbReference type="KEGG" id="cid:P73_1482"/>
<dbReference type="STRING" id="1208324.P73_1482"/>
<dbReference type="SUPFAM" id="SSF56059">
    <property type="entry name" value="Glutathione synthetase ATP-binding domain-like"/>
    <property type="match status" value="1"/>
</dbReference>
<organism evidence="2 3">
    <name type="scientific">Celeribacter indicus</name>
    <dbReference type="NCBI Taxonomy" id="1208324"/>
    <lineage>
        <taxon>Bacteria</taxon>
        <taxon>Pseudomonadati</taxon>
        <taxon>Pseudomonadota</taxon>
        <taxon>Alphaproteobacteria</taxon>
        <taxon>Rhodobacterales</taxon>
        <taxon>Roseobacteraceae</taxon>
        <taxon>Celeribacter</taxon>
    </lineage>
</organism>
<evidence type="ECO:0000259" key="1">
    <source>
        <dbReference type="Pfam" id="PF14403"/>
    </source>
</evidence>
<dbReference type="RefSeq" id="WP_043869122.1">
    <property type="nucleotide sequence ID" value="NZ_CP004393.1"/>
</dbReference>
<accession>A0A0B5E182</accession>
<dbReference type="InterPro" id="IPR025841">
    <property type="entry name" value="CP_ATPgrasp_2"/>
</dbReference>
<dbReference type="PANTHER" id="PTHR34595">
    <property type="entry name" value="BLR5612 PROTEIN"/>
    <property type="match status" value="1"/>
</dbReference>
<protein>
    <recommendedName>
        <fullName evidence="1">Circularly permuted ATP-grasp type 2 domain-containing protein</fullName>
    </recommendedName>
</protein>
<dbReference type="PIRSF" id="PIRSF005522">
    <property type="entry name" value="UCP005522"/>
    <property type="match status" value="1"/>
</dbReference>
<sequence>MSEKIFDEMWGREDALRAPYAGFQGWFQDEDPKRLRAKQREAEEVFRLTGITFNVYGRAEAEERLIPFDIIPRIISGREWLKLSRGIEQRVRAINAFLHDIYNRQEIIKAGRVPKEMIARNDAFLPHMIGMTPPGGIYTHIVGIDLVRTDDDQFYVLEDNARTPSGVSYMLENRETMLQMFPELFARNRVQAVQDYPANLRRSLAASAPAACAGPPTVAVLTPGIYNSAYFEHAFLADKMGVELVEGHDLRVVDGRVAMRTTQGYKAIDVLYRRVDDDFLDPLNFNPDSALGIPGIMDVYRAGGITIANAPGTGIADDKAIYSYMPEIVEFYTGEKAILENVPTWRCNDPDSLAYVLDHLEDLVVKEVHGSGGYGMLIGPTATKKDLADFRRKLRARPGNYIAQPTLSLSTVPIFTKAGLAPRHVDLRPFVLCSPEGINITPGGLTRVALKKGSLVVNSSQGGGTKDTWVLED</sequence>
<reference evidence="2 3" key="1">
    <citation type="journal article" date="2014" name="Int. J. Syst. Evol. Microbiol.">
        <title>Celeribacter indicus sp. nov., a polycyclic aromatic hydrocarbon-degrading bacterium from deep-sea sediment and reclassification of Huaishuia halophila as Celeribacter halophilus comb. nov.</title>
        <authorList>
            <person name="Lai Q."/>
            <person name="Cao J."/>
            <person name="Yuan J."/>
            <person name="Li F."/>
            <person name="Shao Z."/>
        </authorList>
    </citation>
    <scope>NUCLEOTIDE SEQUENCE [LARGE SCALE GENOMIC DNA]</scope>
    <source>
        <strain evidence="2">P73</strain>
    </source>
</reference>
<dbReference type="HOGENOM" id="CLU_017048_2_0_5"/>
<dbReference type="AlphaFoldDB" id="A0A0B5E182"/>
<evidence type="ECO:0000313" key="2">
    <source>
        <dbReference type="EMBL" id="AJE46197.1"/>
    </source>
</evidence>
<feature type="domain" description="Circularly permuted ATP-grasp type 2" evidence="1">
    <location>
        <begin position="72"/>
        <end position="449"/>
    </location>
</feature>
<dbReference type="InterPro" id="IPR051680">
    <property type="entry name" value="ATP-dep_Glu-Cys_Ligase-2"/>
</dbReference>
<gene>
    <name evidence="2" type="ORF">P73_1482</name>
</gene>
<evidence type="ECO:0000313" key="3">
    <source>
        <dbReference type="Proteomes" id="UP000031521"/>
    </source>
</evidence>
<dbReference type="InterPro" id="IPR016450">
    <property type="entry name" value="UCP005522"/>
</dbReference>
<dbReference type="PANTHER" id="PTHR34595:SF7">
    <property type="entry name" value="SLL1039 PROTEIN"/>
    <property type="match status" value="1"/>
</dbReference>
<dbReference type="Pfam" id="PF14403">
    <property type="entry name" value="CP_ATPgrasp_2"/>
    <property type="match status" value="1"/>
</dbReference>
<dbReference type="Proteomes" id="UP000031521">
    <property type="component" value="Chromosome"/>
</dbReference>